<keyword evidence="1" id="KW-1133">Transmembrane helix</keyword>
<organism evidence="2">
    <name type="scientific">marine sediment metagenome</name>
    <dbReference type="NCBI Taxonomy" id="412755"/>
    <lineage>
        <taxon>unclassified sequences</taxon>
        <taxon>metagenomes</taxon>
        <taxon>ecological metagenomes</taxon>
    </lineage>
</organism>
<evidence type="ECO:0000313" key="2">
    <source>
        <dbReference type="EMBL" id="GAI48427.1"/>
    </source>
</evidence>
<keyword evidence="1" id="KW-0812">Transmembrane</keyword>
<keyword evidence="1" id="KW-0472">Membrane</keyword>
<evidence type="ECO:0000256" key="1">
    <source>
        <dbReference type="SAM" id="Phobius"/>
    </source>
</evidence>
<proteinExistence type="predicted"/>
<dbReference type="EMBL" id="BARV01039843">
    <property type="protein sequence ID" value="GAI48427.1"/>
    <property type="molecule type" value="Genomic_DNA"/>
</dbReference>
<feature type="transmembrane region" description="Helical" evidence="1">
    <location>
        <begin position="75"/>
        <end position="95"/>
    </location>
</feature>
<sequence>MMCNVTLNLLLIPRFSFLGAAMATLISICIFLSLQYGFISKNLFRLNFFQIAGKPVISAALMGMIILLLRQLNLFLIVPIAALAYVLFLLTLRPFSPTDIQLFRRLWEREKGLVTLQSQRSGEHNPSKK</sequence>
<comment type="caution">
    <text evidence="2">The sequence shown here is derived from an EMBL/GenBank/DDBJ whole genome shotgun (WGS) entry which is preliminary data.</text>
</comment>
<protein>
    <submittedName>
        <fullName evidence="2">Uncharacterized protein</fullName>
    </submittedName>
</protein>
<gene>
    <name evidence="2" type="ORF">S06H3_60935</name>
</gene>
<dbReference type="AlphaFoldDB" id="X1NWI2"/>
<reference evidence="2" key="1">
    <citation type="journal article" date="2014" name="Front. Microbiol.">
        <title>High frequency of phylogenetically diverse reductive dehalogenase-homologous genes in deep subseafloor sedimentary metagenomes.</title>
        <authorList>
            <person name="Kawai M."/>
            <person name="Futagami T."/>
            <person name="Toyoda A."/>
            <person name="Takaki Y."/>
            <person name="Nishi S."/>
            <person name="Hori S."/>
            <person name="Arai W."/>
            <person name="Tsubouchi T."/>
            <person name="Morono Y."/>
            <person name="Uchiyama I."/>
            <person name="Ito T."/>
            <person name="Fujiyama A."/>
            <person name="Inagaki F."/>
            <person name="Takami H."/>
        </authorList>
    </citation>
    <scope>NUCLEOTIDE SEQUENCE</scope>
    <source>
        <strain evidence="2">Expedition CK06-06</strain>
    </source>
</reference>
<name>X1NWI2_9ZZZZ</name>
<accession>X1NWI2</accession>
<feature type="transmembrane region" description="Helical" evidence="1">
    <location>
        <begin position="51"/>
        <end position="69"/>
    </location>
</feature>
<feature type="transmembrane region" description="Helical" evidence="1">
    <location>
        <begin position="15"/>
        <end position="39"/>
    </location>
</feature>